<dbReference type="VEuPathDB" id="VectorBase:ASIC012312"/>
<gene>
    <name evidence="2" type="ORF">ZHAS_00012312</name>
</gene>
<dbReference type="GO" id="GO:0016616">
    <property type="term" value="F:oxidoreductase activity, acting on the CH-OH group of donors, NAD or NADP as acceptor"/>
    <property type="evidence" value="ECO:0007669"/>
    <property type="project" value="TreeGrafter"/>
</dbReference>
<dbReference type="InterPro" id="IPR002347">
    <property type="entry name" value="SDR_fam"/>
</dbReference>
<dbReference type="PRINTS" id="PR00081">
    <property type="entry name" value="GDHRDH"/>
</dbReference>
<dbReference type="PANTHER" id="PTHR24322:SF748">
    <property type="entry name" value="FI23927P1-RELATED"/>
    <property type="match status" value="1"/>
</dbReference>
<sequence>MKERRRGHILAISSIMGYIAMPRSVSYVATKFAVRGMMQALQRELAMDGFGGEILTTTVFPTFIATRKQLMDLLNELSFDEKLAILTPEEAADATVEGMLQRKTQVLAAPFFIRLFIYLSDLLPCEISNLLLHTITGKLPQLTKPLNK</sequence>
<protein>
    <submittedName>
        <fullName evidence="2">AGAP005166-PA-like protein</fullName>
    </submittedName>
</protein>
<accession>A0A084W2C7</accession>
<dbReference type="AlphaFoldDB" id="A0A084W2C7"/>
<evidence type="ECO:0000313" key="3">
    <source>
        <dbReference type="EnsemblMetazoa" id="ASIC012312-PA"/>
    </source>
</evidence>
<evidence type="ECO:0000256" key="1">
    <source>
        <dbReference type="ARBA" id="ARBA00023002"/>
    </source>
</evidence>
<dbReference type="Pfam" id="PF00106">
    <property type="entry name" value="adh_short"/>
    <property type="match status" value="1"/>
</dbReference>
<reference evidence="3" key="2">
    <citation type="submission" date="2020-05" db="UniProtKB">
        <authorList>
            <consortium name="EnsemblMetazoa"/>
        </authorList>
    </citation>
    <scope>IDENTIFICATION</scope>
</reference>
<dbReference type="VEuPathDB" id="VectorBase:ASIS004215"/>
<proteinExistence type="predicted"/>
<dbReference type="PANTHER" id="PTHR24322">
    <property type="entry name" value="PKSB"/>
    <property type="match status" value="1"/>
</dbReference>
<dbReference type="EMBL" id="ATLV01019597">
    <property type="status" value="NOT_ANNOTATED_CDS"/>
    <property type="molecule type" value="Genomic_DNA"/>
</dbReference>
<keyword evidence="1" id="KW-0560">Oxidoreductase</keyword>
<evidence type="ECO:0000313" key="4">
    <source>
        <dbReference type="Proteomes" id="UP000030765"/>
    </source>
</evidence>
<dbReference type="PROSITE" id="PS00061">
    <property type="entry name" value="ADH_SHORT"/>
    <property type="match status" value="1"/>
</dbReference>
<reference evidence="2 4" key="1">
    <citation type="journal article" date="2014" name="BMC Genomics">
        <title>Genome sequence of Anopheles sinensis provides insight into genetics basis of mosquito competence for malaria parasites.</title>
        <authorList>
            <person name="Zhou D."/>
            <person name="Zhang D."/>
            <person name="Ding G."/>
            <person name="Shi L."/>
            <person name="Hou Q."/>
            <person name="Ye Y."/>
            <person name="Xu Y."/>
            <person name="Zhou H."/>
            <person name="Xiong C."/>
            <person name="Li S."/>
            <person name="Yu J."/>
            <person name="Hong S."/>
            <person name="Yu X."/>
            <person name="Zou P."/>
            <person name="Chen C."/>
            <person name="Chang X."/>
            <person name="Wang W."/>
            <person name="Lv Y."/>
            <person name="Sun Y."/>
            <person name="Ma L."/>
            <person name="Shen B."/>
            <person name="Zhu C."/>
        </authorList>
    </citation>
    <scope>NUCLEOTIDE SEQUENCE [LARGE SCALE GENOMIC DNA]</scope>
</reference>
<name>A0A084W2C7_ANOSI</name>
<evidence type="ECO:0000313" key="2">
    <source>
        <dbReference type="EMBL" id="KFB44371.1"/>
    </source>
</evidence>
<dbReference type="Gene3D" id="3.40.50.720">
    <property type="entry name" value="NAD(P)-binding Rossmann-like Domain"/>
    <property type="match status" value="1"/>
</dbReference>
<dbReference type="SUPFAM" id="SSF51735">
    <property type="entry name" value="NAD(P)-binding Rossmann-fold domains"/>
    <property type="match status" value="1"/>
</dbReference>
<dbReference type="Proteomes" id="UP000030765">
    <property type="component" value="Unassembled WGS sequence"/>
</dbReference>
<keyword evidence="4" id="KW-1185">Reference proteome</keyword>
<organism evidence="2">
    <name type="scientific">Anopheles sinensis</name>
    <name type="common">Mosquito</name>
    <dbReference type="NCBI Taxonomy" id="74873"/>
    <lineage>
        <taxon>Eukaryota</taxon>
        <taxon>Metazoa</taxon>
        <taxon>Ecdysozoa</taxon>
        <taxon>Arthropoda</taxon>
        <taxon>Hexapoda</taxon>
        <taxon>Insecta</taxon>
        <taxon>Pterygota</taxon>
        <taxon>Neoptera</taxon>
        <taxon>Endopterygota</taxon>
        <taxon>Diptera</taxon>
        <taxon>Nematocera</taxon>
        <taxon>Culicoidea</taxon>
        <taxon>Culicidae</taxon>
        <taxon>Anophelinae</taxon>
        <taxon>Anopheles</taxon>
    </lineage>
</organism>
<dbReference type="InterPro" id="IPR036291">
    <property type="entry name" value="NAD(P)-bd_dom_sf"/>
</dbReference>
<dbReference type="EnsemblMetazoa" id="ASIC012312-RA">
    <property type="protein sequence ID" value="ASIC012312-PA"/>
    <property type="gene ID" value="ASIC012312"/>
</dbReference>
<dbReference type="OrthoDB" id="7759107at2759"/>
<dbReference type="InterPro" id="IPR020904">
    <property type="entry name" value="Sc_DH/Rdtase_CS"/>
</dbReference>
<dbReference type="STRING" id="74873.A0A084W2C7"/>
<dbReference type="EMBL" id="KE525275">
    <property type="protein sequence ID" value="KFB44371.1"/>
    <property type="molecule type" value="Genomic_DNA"/>
</dbReference>
<dbReference type="GO" id="GO:0005811">
    <property type="term" value="C:lipid droplet"/>
    <property type="evidence" value="ECO:0007669"/>
    <property type="project" value="TreeGrafter"/>
</dbReference>